<reference evidence="1" key="1">
    <citation type="submission" date="2022-10" db="EMBL/GenBank/DDBJ databases">
        <authorList>
            <person name="Yu W.X."/>
        </authorList>
    </citation>
    <scope>NUCLEOTIDE SEQUENCE</scope>
    <source>
        <strain evidence="1">D04</strain>
    </source>
</reference>
<proteinExistence type="predicted"/>
<sequence>MRKDYKKFSEFIDSVTFTFDPEMDVGEIERKIKSQIPEHTLPNQFYYITNNYTREIIYVSESITEY</sequence>
<evidence type="ECO:0000313" key="1">
    <source>
        <dbReference type="EMBL" id="MCW3806275.1"/>
    </source>
</evidence>
<accession>A0AAE3SL77</accession>
<gene>
    <name evidence="1" type="ORF">OM074_11625</name>
</gene>
<organism evidence="1 2">
    <name type="scientific">Plebeiibacterium marinum</name>
    <dbReference type="NCBI Taxonomy" id="2992111"/>
    <lineage>
        <taxon>Bacteria</taxon>
        <taxon>Pseudomonadati</taxon>
        <taxon>Bacteroidota</taxon>
        <taxon>Bacteroidia</taxon>
        <taxon>Marinilabiliales</taxon>
        <taxon>Marinilabiliaceae</taxon>
        <taxon>Plebeiibacterium</taxon>
    </lineage>
</organism>
<dbReference type="RefSeq" id="WP_301199647.1">
    <property type="nucleotide sequence ID" value="NZ_JAPDPI010000022.1"/>
</dbReference>
<dbReference type="AlphaFoldDB" id="A0AAE3SL77"/>
<dbReference type="EMBL" id="JAPDPI010000022">
    <property type="protein sequence ID" value="MCW3806275.1"/>
    <property type="molecule type" value="Genomic_DNA"/>
</dbReference>
<protein>
    <submittedName>
        <fullName evidence="1">Uncharacterized protein</fullName>
    </submittedName>
</protein>
<comment type="caution">
    <text evidence="1">The sequence shown here is derived from an EMBL/GenBank/DDBJ whole genome shotgun (WGS) entry which is preliminary data.</text>
</comment>
<name>A0AAE3SL77_9BACT</name>
<keyword evidence="2" id="KW-1185">Reference proteome</keyword>
<dbReference type="Proteomes" id="UP001207408">
    <property type="component" value="Unassembled WGS sequence"/>
</dbReference>
<evidence type="ECO:0000313" key="2">
    <source>
        <dbReference type="Proteomes" id="UP001207408"/>
    </source>
</evidence>